<dbReference type="InterPro" id="IPR021005">
    <property type="entry name" value="Znf_CGNR"/>
</dbReference>
<feature type="domain" description="Zinc finger CGNR" evidence="1">
    <location>
        <begin position="153"/>
        <end position="195"/>
    </location>
</feature>
<evidence type="ECO:0000313" key="3">
    <source>
        <dbReference type="Proteomes" id="UP000540989"/>
    </source>
</evidence>
<dbReference type="Pfam" id="PF11706">
    <property type="entry name" value="zf-CGNR"/>
    <property type="match status" value="1"/>
</dbReference>
<dbReference type="Proteomes" id="UP000540989">
    <property type="component" value="Unassembled WGS sequence"/>
</dbReference>
<dbReference type="PANTHER" id="PTHR35525">
    <property type="entry name" value="BLL6575 PROTEIN"/>
    <property type="match status" value="1"/>
</dbReference>
<dbReference type="InterPro" id="IPR010852">
    <property type="entry name" value="ABATE"/>
</dbReference>
<protein>
    <submittedName>
        <fullName evidence="2">Putative RNA-binding Zn ribbon-like protein</fullName>
    </submittedName>
</protein>
<dbReference type="PANTHER" id="PTHR35525:SF3">
    <property type="entry name" value="BLL6575 PROTEIN"/>
    <property type="match status" value="1"/>
</dbReference>
<dbReference type="Gene3D" id="1.10.3300.10">
    <property type="entry name" value="Jann2411-like domain"/>
    <property type="match status" value="1"/>
</dbReference>
<keyword evidence="3" id="KW-1185">Reference proteome</keyword>
<dbReference type="Pfam" id="PF07336">
    <property type="entry name" value="ABATE"/>
    <property type="match status" value="1"/>
</dbReference>
<comment type="caution">
    <text evidence="2">The sequence shown here is derived from an EMBL/GenBank/DDBJ whole genome shotgun (WGS) entry which is preliminary data.</text>
</comment>
<reference evidence="2 3" key="1">
    <citation type="submission" date="2020-08" db="EMBL/GenBank/DDBJ databases">
        <title>Genomic Encyclopedia of Type Strains, Phase IV (KMG-V): Genome sequencing to study the core and pangenomes of soil and plant-associated prokaryotes.</title>
        <authorList>
            <person name="Whitman W."/>
        </authorList>
    </citation>
    <scope>NUCLEOTIDE SEQUENCE [LARGE SCALE GENOMIC DNA]</scope>
    <source>
        <strain evidence="2 3">M8UP14</strain>
    </source>
</reference>
<dbReference type="SUPFAM" id="SSF160904">
    <property type="entry name" value="Jann2411-like"/>
    <property type="match status" value="1"/>
</dbReference>
<organism evidence="2 3">
    <name type="scientific">Granulicella aggregans</name>
    <dbReference type="NCBI Taxonomy" id="474949"/>
    <lineage>
        <taxon>Bacteria</taxon>
        <taxon>Pseudomonadati</taxon>
        <taxon>Acidobacteriota</taxon>
        <taxon>Terriglobia</taxon>
        <taxon>Terriglobales</taxon>
        <taxon>Acidobacteriaceae</taxon>
        <taxon>Granulicella</taxon>
    </lineage>
</organism>
<dbReference type="AlphaFoldDB" id="A0A7W7Z9I7"/>
<dbReference type="EMBL" id="JACHIP010000001">
    <property type="protein sequence ID" value="MBB5055839.1"/>
    <property type="molecule type" value="Genomic_DNA"/>
</dbReference>
<dbReference type="InterPro" id="IPR023286">
    <property type="entry name" value="ABATE_dom_sf"/>
</dbReference>
<evidence type="ECO:0000313" key="2">
    <source>
        <dbReference type="EMBL" id="MBB5055839.1"/>
    </source>
</evidence>
<gene>
    <name evidence="2" type="ORF">HDF16_000508</name>
</gene>
<dbReference type="RefSeq" id="WP_184213580.1">
    <property type="nucleotide sequence ID" value="NZ_JACHIP010000001.1"/>
</dbReference>
<sequence length="200" mass="22336">MNATPQTGEKKLVEPRMIADHPVLDFLNTVAVADGEKVDFFESDGDVEGWLQQAGFVISPRPKLRPGELLETARAVRETIRDAIERKKAGKPLLPGPLNELLAKSSSHLELSQHRGKGLELKRSWQSGTAEQALGPLVEAAAELLSTGDFELVRPCEDKTCILWFYDRTKSHHRRWCSMSTCGNRFKVAAFRERRRASGA</sequence>
<proteinExistence type="predicted"/>
<name>A0A7W7Z9I7_9BACT</name>
<evidence type="ECO:0000259" key="1">
    <source>
        <dbReference type="Pfam" id="PF11706"/>
    </source>
</evidence>
<accession>A0A7W7Z9I7</accession>